<reference evidence="9" key="1">
    <citation type="journal article" date="2014" name="Int. J. Syst. Evol. Microbiol.">
        <title>Complete genome sequence of Corynebacterium casei LMG S-19264T (=DSM 44701T), isolated from a smear-ripened cheese.</title>
        <authorList>
            <consortium name="US DOE Joint Genome Institute (JGI-PGF)"/>
            <person name="Walter F."/>
            <person name="Albersmeier A."/>
            <person name="Kalinowski J."/>
            <person name="Ruckert C."/>
        </authorList>
    </citation>
    <scope>NUCLEOTIDE SEQUENCE</scope>
    <source>
        <strain evidence="9">CGMCC 1.16548</strain>
    </source>
</reference>
<comment type="function">
    <text evidence="7">Functions as a peptidoglycan terminase that cleaves nascent peptidoglycan strands endolytically to terminate their elongation.</text>
</comment>
<keyword evidence="10" id="KW-1185">Reference proteome</keyword>
<comment type="similarity">
    <text evidence="7">Belongs to the transglycosylase MltG family.</text>
</comment>
<proteinExistence type="inferred from homology"/>
<evidence type="ECO:0000313" key="9">
    <source>
        <dbReference type="EMBL" id="GHF08787.1"/>
    </source>
</evidence>
<evidence type="ECO:0000256" key="4">
    <source>
        <dbReference type="ARBA" id="ARBA00023136"/>
    </source>
</evidence>
<gene>
    <name evidence="7" type="primary">mltG</name>
    <name evidence="9" type="ORF">GCM10011600_07080</name>
</gene>
<feature type="region of interest" description="Disordered" evidence="8">
    <location>
        <begin position="1"/>
        <end position="92"/>
    </location>
</feature>
<evidence type="ECO:0000256" key="3">
    <source>
        <dbReference type="ARBA" id="ARBA00022989"/>
    </source>
</evidence>
<dbReference type="RefSeq" id="WP_229841857.1">
    <property type="nucleotide sequence ID" value="NZ_BNAI01000001.1"/>
</dbReference>
<dbReference type="AlphaFoldDB" id="A0A8J3GNW2"/>
<dbReference type="PANTHER" id="PTHR30518">
    <property type="entry name" value="ENDOLYTIC MUREIN TRANSGLYCOSYLASE"/>
    <property type="match status" value="1"/>
</dbReference>
<dbReference type="HAMAP" id="MF_02065">
    <property type="entry name" value="MltG"/>
    <property type="match status" value="1"/>
</dbReference>
<keyword evidence="4 7" id="KW-0472">Membrane</keyword>
<dbReference type="PANTHER" id="PTHR30518:SF2">
    <property type="entry name" value="ENDOLYTIC MUREIN TRANSGLYCOSYLASE"/>
    <property type="match status" value="1"/>
</dbReference>
<name>A0A8J3GNW2_9MICO</name>
<evidence type="ECO:0000256" key="8">
    <source>
        <dbReference type="SAM" id="MobiDB-lite"/>
    </source>
</evidence>
<evidence type="ECO:0000256" key="2">
    <source>
        <dbReference type="ARBA" id="ARBA00022692"/>
    </source>
</evidence>
<keyword evidence="2 7" id="KW-0812">Transmembrane</keyword>
<evidence type="ECO:0000256" key="5">
    <source>
        <dbReference type="ARBA" id="ARBA00023239"/>
    </source>
</evidence>
<dbReference type="Pfam" id="PF02618">
    <property type="entry name" value="YceG"/>
    <property type="match status" value="1"/>
</dbReference>
<evidence type="ECO:0000256" key="7">
    <source>
        <dbReference type="HAMAP-Rule" id="MF_02065"/>
    </source>
</evidence>
<evidence type="ECO:0000313" key="10">
    <source>
        <dbReference type="Proteomes" id="UP000617531"/>
    </source>
</evidence>
<feature type="compositionally biased region" description="Basic and acidic residues" evidence="8">
    <location>
        <begin position="65"/>
        <end position="78"/>
    </location>
</feature>
<sequence>MANEPSWDEIFRPSGEPAGSDRTPTTPAPATGLPGVRADDPFAVAAAEARTQQPAAPASGTTETLTRRQLREQDEAGARRGGSGSTPPKQKRRGRTALVIVVVALLALVGGGAATAWILFEEQVREVMGWELPIDYVGDGNGVEVDVTISSGQIGSDIATTLYEAGVTMTYEAFYELLLGLDEQPVFIPGTYALEEQMSAQAALDALLDESNRKVNSAVIREGLTLSSYVELLSAGTGIPVEDFEAAVADYTSYGLPEDAVSLEGYLFPATYEFDPGVTAREIIQMLVNRTFESLDAAGVAPEDRNRVLTIASIIQREARIAEDFYKVSRVIQNRLAIPMLLEMDSTAQYGVDEQDSAFSTAEQLEAVNGYNTYKREGLPIGPIAGVGDLAIDAALHPVDGPWIFFVTVNLDTGETLFSETVDEHDRGVEQLKAWCRETDHPAC</sequence>
<keyword evidence="6 7" id="KW-0961">Cell wall biogenesis/degradation</keyword>
<feature type="transmembrane region" description="Helical" evidence="7">
    <location>
        <begin position="97"/>
        <end position="120"/>
    </location>
</feature>
<dbReference type="InterPro" id="IPR003770">
    <property type="entry name" value="MLTG-like"/>
</dbReference>
<comment type="caution">
    <text evidence="9">The sequence shown here is derived from an EMBL/GenBank/DDBJ whole genome shotgun (WGS) entry which is preliminary data.</text>
</comment>
<dbReference type="NCBIfam" id="TIGR00247">
    <property type="entry name" value="endolytic transglycosylase MltG"/>
    <property type="match status" value="1"/>
</dbReference>
<keyword evidence="1 7" id="KW-1003">Cell membrane</keyword>
<keyword evidence="5 7" id="KW-0456">Lyase</keyword>
<dbReference type="Proteomes" id="UP000617531">
    <property type="component" value="Unassembled WGS sequence"/>
</dbReference>
<reference evidence="9" key="2">
    <citation type="submission" date="2020-09" db="EMBL/GenBank/DDBJ databases">
        <authorList>
            <person name="Sun Q."/>
            <person name="Zhou Y."/>
        </authorList>
    </citation>
    <scope>NUCLEOTIDE SEQUENCE</scope>
    <source>
        <strain evidence="9">CGMCC 1.16548</strain>
    </source>
</reference>
<dbReference type="GO" id="GO:0009252">
    <property type="term" value="P:peptidoglycan biosynthetic process"/>
    <property type="evidence" value="ECO:0007669"/>
    <property type="project" value="UniProtKB-UniRule"/>
</dbReference>
<comment type="subcellular location">
    <subcellularLocation>
        <location evidence="7">Cell membrane</location>
        <topology evidence="7">Single-pass membrane protein</topology>
    </subcellularLocation>
</comment>
<dbReference type="EC" id="4.2.2.29" evidence="7"/>
<dbReference type="GO" id="GO:0008932">
    <property type="term" value="F:lytic endotransglycosylase activity"/>
    <property type="evidence" value="ECO:0007669"/>
    <property type="project" value="UniProtKB-UniRule"/>
</dbReference>
<dbReference type="EMBL" id="BNAI01000001">
    <property type="protein sequence ID" value="GHF08787.1"/>
    <property type="molecule type" value="Genomic_DNA"/>
</dbReference>
<protein>
    <recommendedName>
        <fullName evidence="7">Endolytic murein transglycosylase</fullName>
        <ecNumber evidence="7">4.2.2.29</ecNumber>
    </recommendedName>
    <alternativeName>
        <fullName evidence="7">Peptidoglycan lytic transglycosylase</fullName>
    </alternativeName>
    <alternativeName>
        <fullName evidence="7">Peptidoglycan polymerization terminase</fullName>
    </alternativeName>
</protein>
<feature type="compositionally biased region" description="Low complexity" evidence="8">
    <location>
        <begin position="23"/>
        <end position="64"/>
    </location>
</feature>
<keyword evidence="3 7" id="KW-1133">Transmembrane helix</keyword>
<dbReference type="GO" id="GO:0005886">
    <property type="term" value="C:plasma membrane"/>
    <property type="evidence" value="ECO:0007669"/>
    <property type="project" value="UniProtKB-SubCell"/>
</dbReference>
<feature type="site" description="Important for catalytic activity" evidence="7">
    <location>
        <position position="318"/>
    </location>
</feature>
<dbReference type="Gene3D" id="3.30.1490.480">
    <property type="entry name" value="Endolytic murein transglycosylase"/>
    <property type="match status" value="1"/>
</dbReference>
<organism evidence="9 10">
    <name type="scientific">Pseudolysinimonas yzui</name>
    <dbReference type="NCBI Taxonomy" id="2708254"/>
    <lineage>
        <taxon>Bacteria</taxon>
        <taxon>Bacillati</taxon>
        <taxon>Actinomycetota</taxon>
        <taxon>Actinomycetes</taxon>
        <taxon>Micrococcales</taxon>
        <taxon>Microbacteriaceae</taxon>
        <taxon>Pseudolysinimonas</taxon>
    </lineage>
</organism>
<dbReference type="GO" id="GO:0071555">
    <property type="term" value="P:cell wall organization"/>
    <property type="evidence" value="ECO:0007669"/>
    <property type="project" value="UniProtKB-KW"/>
</dbReference>
<comment type="catalytic activity">
    <reaction evidence="7">
        <text>a peptidoglycan chain = a peptidoglycan chain with N-acetyl-1,6-anhydromuramyl-[peptide] at the reducing end + a peptidoglycan chain with N-acetylglucosamine at the non-reducing end.</text>
        <dbReference type="EC" id="4.2.2.29"/>
    </reaction>
</comment>
<accession>A0A8J3GNW2</accession>
<evidence type="ECO:0000256" key="6">
    <source>
        <dbReference type="ARBA" id="ARBA00023316"/>
    </source>
</evidence>
<evidence type="ECO:0000256" key="1">
    <source>
        <dbReference type="ARBA" id="ARBA00022475"/>
    </source>
</evidence>